<evidence type="ECO:0000256" key="1">
    <source>
        <dbReference type="SAM" id="Phobius"/>
    </source>
</evidence>
<dbReference type="AlphaFoldDB" id="A0A562D3N5"/>
<comment type="caution">
    <text evidence="2">The sequence shown here is derived from an EMBL/GenBank/DDBJ whole genome shotgun (WGS) entry which is preliminary data.</text>
</comment>
<gene>
    <name evidence="2" type="ORF">L613_007400000040</name>
</gene>
<organism evidence="2 3">
    <name type="scientific">Pseudoxanthomonas taiwanensis J19</name>
    <dbReference type="NCBI Taxonomy" id="935569"/>
    <lineage>
        <taxon>Bacteria</taxon>
        <taxon>Pseudomonadati</taxon>
        <taxon>Pseudomonadota</taxon>
        <taxon>Gammaproteobacteria</taxon>
        <taxon>Lysobacterales</taxon>
        <taxon>Lysobacteraceae</taxon>
        <taxon>Pseudoxanthomonas</taxon>
    </lineage>
</organism>
<proteinExistence type="predicted"/>
<reference evidence="2 3" key="1">
    <citation type="submission" date="2019-07" db="EMBL/GenBank/DDBJ databases">
        <title>Genome sequencing of lignin-degrading bacterial isolates.</title>
        <authorList>
            <person name="Gladden J."/>
        </authorList>
    </citation>
    <scope>NUCLEOTIDE SEQUENCE [LARGE SCALE GENOMIC DNA]</scope>
    <source>
        <strain evidence="2 3">J19</strain>
    </source>
</reference>
<dbReference type="Proteomes" id="UP000321583">
    <property type="component" value="Unassembled WGS sequence"/>
</dbReference>
<keyword evidence="3" id="KW-1185">Reference proteome</keyword>
<sequence length="55" mass="5848">MNLVKAWLAIPFWQRVLGSLAGGALAGWPTRLAPAGGTLMMLGWLGWAVSALRGR</sequence>
<accession>A0A562D3N5</accession>
<name>A0A562D3N5_9GAMM</name>
<feature type="transmembrane region" description="Helical" evidence="1">
    <location>
        <begin position="32"/>
        <end position="52"/>
    </location>
</feature>
<protein>
    <submittedName>
        <fullName evidence="2">Uncharacterized protein</fullName>
    </submittedName>
</protein>
<evidence type="ECO:0000313" key="2">
    <source>
        <dbReference type="EMBL" id="TWH04168.1"/>
    </source>
</evidence>
<keyword evidence="1" id="KW-0472">Membrane</keyword>
<keyword evidence="1" id="KW-0812">Transmembrane</keyword>
<keyword evidence="1" id="KW-1133">Transmembrane helix</keyword>
<dbReference type="EMBL" id="VLJS01000107">
    <property type="protein sequence ID" value="TWH04168.1"/>
    <property type="molecule type" value="Genomic_DNA"/>
</dbReference>
<evidence type="ECO:0000313" key="3">
    <source>
        <dbReference type="Proteomes" id="UP000321583"/>
    </source>
</evidence>